<dbReference type="PANTHER" id="PTHR13391">
    <property type="entry name" value="MITOCHONDRIAL DISTRIBUTION REGULATOR MISATO"/>
    <property type="match status" value="1"/>
</dbReference>
<evidence type="ECO:0000313" key="8">
    <source>
        <dbReference type="EMBL" id="PFH59742.1"/>
    </source>
</evidence>
<evidence type="ECO:0000259" key="7">
    <source>
        <dbReference type="Pfam" id="PF14881"/>
    </source>
</evidence>
<dbReference type="PANTHER" id="PTHR13391:SF0">
    <property type="entry name" value="PROTEIN MISATO HOMOLOG 1"/>
    <property type="match status" value="1"/>
</dbReference>
<dbReference type="Pfam" id="PF10644">
    <property type="entry name" value="Misat_Tub_SegII"/>
    <property type="match status" value="1"/>
</dbReference>
<evidence type="ECO:0008006" key="10">
    <source>
        <dbReference type="Google" id="ProtNLM"/>
    </source>
</evidence>
<evidence type="ECO:0000313" key="9">
    <source>
        <dbReference type="Proteomes" id="UP000037136"/>
    </source>
</evidence>
<comment type="caution">
    <text evidence="8">The sequence shown here is derived from an EMBL/GenBank/DDBJ whole genome shotgun (WGS) entry which is preliminary data.</text>
</comment>
<protein>
    <recommendedName>
        <fullName evidence="10">DML1/Misato tubulin domain-containing protein</fullName>
    </recommendedName>
</protein>
<dbReference type="InterPro" id="IPR036525">
    <property type="entry name" value="Tubulin/FtsZ_GTPase_sf"/>
</dbReference>
<gene>
    <name evidence="8" type="ORF">XA68_11923</name>
</gene>
<sequence>MREIITLQLGNFSNYTATHFWNVQESYFTYDDQGTSPVDHNILWRTGLGRDGRETFLPRTVIYDLKRAFGSLRKINALYDAVPQADPVTADALSLWSGPSAIHKQPALSPGPYQQSLDAGLEPAQLTALAIRHWSDFSRVYLHPKSLVQLYDYELDSTIRPLDRFTTGVDLFDSLAKEHDMLDRDWRPFVEECDAMQAIQVVTTVDDAWGGFASSYLEALRDEFPKLCIWGWGLENPQPYPSPGQRQMRLVNTAHFLSQACSTASTLVPLAIPDENRIPPSITMNRSSLWSTSGLLSTAMETATLPSRLRTEFVPLSDMAEYLNTGGSRCLVRAAMSPGRQASESYAKPLDLTPSYPSRKRVRGESRRQRVFSQLSTCRGLAAGYEDLNDYDDLKQQSRHIFGNPVTRRQYNSSLPYPIPSSFPPLYESSSPDSAGMPVRTVLSTDTSISALLQSLRSQVCPSVSGAEREDLSNSLMDVVDAYQDGWSSDSDEGDDDI</sequence>
<dbReference type="SUPFAM" id="SSF52490">
    <property type="entry name" value="Tubulin nucleotide-binding domain-like"/>
    <property type="match status" value="1"/>
</dbReference>
<reference evidence="8 9" key="2">
    <citation type="journal article" date="2017" name="Sci. Rep.">
        <title>Ant-infecting Ophiocordyceps genomes reveal a high diversity of potential behavioral manipulation genes and a possible major role for enterotoxins.</title>
        <authorList>
            <person name="de Bekker C."/>
            <person name="Ohm R.A."/>
            <person name="Evans H.C."/>
            <person name="Brachmann A."/>
            <person name="Hughes D.P."/>
        </authorList>
    </citation>
    <scope>NUCLEOTIDE SEQUENCE [LARGE SCALE GENOMIC DNA]</scope>
    <source>
        <strain evidence="8 9">SC16a</strain>
    </source>
</reference>
<dbReference type="AlphaFoldDB" id="A0A2A9PFQ0"/>
<dbReference type="InterPro" id="IPR029209">
    <property type="entry name" value="DML1/Misato_tubulin"/>
</dbReference>
<accession>A0A2A9PFQ0</accession>
<feature type="domain" description="Misato Segment II tubulin-like" evidence="6">
    <location>
        <begin position="2"/>
        <end position="118"/>
    </location>
</feature>
<organism evidence="8 9">
    <name type="scientific">Ophiocordyceps unilateralis</name>
    <name type="common">Zombie-ant fungus</name>
    <name type="synonym">Torrubia unilateralis</name>
    <dbReference type="NCBI Taxonomy" id="268505"/>
    <lineage>
        <taxon>Eukaryota</taxon>
        <taxon>Fungi</taxon>
        <taxon>Dikarya</taxon>
        <taxon>Ascomycota</taxon>
        <taxon>Pezizomycotina</taxon>
        <taxon>Sordariomycetes</taxon>
        <taxon>Hypocreomycetidae</taxon>
        <taxon>Hypocreales</taxon>
        <taxon>Ophiocordycipitaceae</taxon>
        <taxon>Ophiocordyceps</taxon>
    </lineage>
</organism>
<keyword evidence="4" id="KW-0496">Mitochondrion</keyword>
<evidence type="ECO:0000256" key="1">
    <source>
        <dbReference type="ARBA" id="ARBA00003757"/>
    </source>
</evidence>
<evidence type="ECO:0000256" key="4">
    <source>
        <dbReference type="ARBA" id="ARBA00023128"/>
    </source>
</evidence>
<proteinExistence type="inferred from homology"/>
<dbReference type="InterPro" id="IPR049942">
    <property type="entry name" value="DML1/Misato"/>
</dbReference>
<evidence type="ECO:0000259" key="6">
    <source>
        <dbReference type="Pfam" id="PF10644"/>
    </source>
</evidence>
<feature type="region of interest" description="Disordered" evidence="5">
    <location>
        <begin position="345"/>
        <end position="367"/>
    </location>
</feature>
<dbReference type="OrthoDB" id="271881at2759"/>
<evidence type="ECO:0000256" key="5">
    <source>
        <dbReference type="SAM" id="MobiDB-lite"/>
    </source>
</evidence>
<dbReference type="Gene3D" id="3.40.50.1440">
    <property type="entry name" value="Tubulin/FtsZ, GTPase domain"/>
    <property type="match status" value="1"/>
</dbReference>
<comment type="similarity">
    <text evidence="3">Belongs to the misato family.</text>
</comment>
<dbReference type="GO" id="GO:0007005">
    <property type="term" value="P:mitochondrion organization"/>
    <property type="evidence" value="ECO:0007669"/>
    <property type="project" value="InterPro"/>
</dbReference>
<evidence type="ECO:0000256" key="2">
    <source>
        <dbReference type="ARBA" id="ARBA00004173"/>
    </source>
</evidence>
<reference evidence="8 9" key="1">
    <citation type="journal article" date="2015" name="BMC Genomics">
        <title>Gene expression during zombie ant biting behavior reflects the complexity underlying fungal parasitic behavioral manipulation.</title>
        <authorList>
            <person name="de Bekker C."/>
            <person name="Ohm R.A."/>
            <person name="Loreto R.G."/>
            <person name="Sebastian A."/>
            <person name="Albert I."/>
            <person name="Merrow M."/>
            <person name="Brachmann A."/>
            <person name="Hughes D.P."/>
        </authorList>
    </citation>
    <scope>NUCLEOTIDE SEQUENCE [LARGE SCALE GENOMIC DNA]</scope>
    <source>
        <strain evidence="8 9">SC16a</strain>
    </source>
</reference>
<comment type="subcellular location">
    <subcellularLocation>
        <location evidence="2">Mitochondrion</location>
    </subcellularLocation>
</comment>
<feature type="domain" description="DML1/Misato tubulin" evidence="7">
    <location>
        <begin position="124"/>
        <end position="309"/>
    </location>
</feature>
<dbReference type="Pfam" id="PF14881">
    <property type="entry name" value="Tubulin_3"/>
    <property type="match status" value="1"/>
</dbReference>
<dbReference type="Proteomes" id="UP000037136">
    <property type="component" value="Unassembled WGS sequence"/>
</dbReference>
<dbReference type="EMBL" id="LAZP02000176">
    <property type="protein sequence ID" value="PFH59742.1"/>
    <property type="molecule type" value="Genomic_DNA"/>
</dbReference>
<keyword evidence="9" id="KW-1185">Reference proteome</keyword>
<comment type="function">
    <text evidence="1">Involved in the partitioning of the mitochondrial organelle and mitochondrial DNA (mtDNA) inheritance.</text>
</comment>
<dbReference type="GO" id="GO:0005739">
    <property type="term" value="C:mitochondrion"/>
    <property type="evidence" value="ECO:0007669"/>
    <property type="project" value="UniProtKB-SubCell"/>
</dbReference>
<dbReference type="InterPro" id="IPR019605">
    <property type="entry name" value="Misato_II_tubulin-like"/>
</dbReference>
<evidence type="ECO:0000256" key="3">
    <source>
        <dbReference type="ARBA" id="ARBA00008507"/>
    </source>
</evidence>
<dbReference type="STRING" id="268505.A0A2A9PFQ0"/>
<name>A0A2A9PFQ0_OPHUN</name>